<dbReference type="AlphaFoldDB" id="A0AAN9AMN3"/>
<comment type="subcellular location">
    <subcellularLocation>
        <location evidence="1">Nucleus</location>
    </subcellularLocation>
</comment>
<evidence type="ECO:0000256" key="4">
    <source>
        <dbReference type="ARBA" id="ARBA00023027"/>
    </source>
</evidence>
<dbReference type="GO" id="GO:0016757">
    <property type="term" value="F:glycosyltransferase activity"/>
    <property type="evidence" value="ECO:0007669"/>
    <property type="project" value="UniProtKB-KW"/>
</dbReference>
<evidence type="ECO:0000256" key="5">
    <source>
        <dbReference type="ARBA" id="ARBA00023242"/>
    </source>
</evidence>
<dbReference type="GO" id="GO:0010629">
    <property type="term" value="P:negative regulation of gene expression"/>
    <property type="evidence" value="ECO:0007669"/>
    <property type="project" value="TreeGrafter"/>
</dbReference>
<sequence>MYLQPFQAEHKSYEKQLSDSASDQDDKDQNIDQTLINPSAQGLQRFDYFSRTKETATFRITALSLASANAAAAKLQKCYHENVKTPSYDTQHLERWDNLQRNSLLSACKQVHVDVTLNYNLNRIELRGFLSDLDRIRTHEIIKEAEQDVHEKQHALLMSKQVQWSRIDVDWTGDVLTPYDPLTNYRIEMAYINKDPNKMLGATYIDFAKWKELPETPGDPNHPPVSVHRHSITEEMAFENPQHWKGMGKNELDLVPLQENNPEYEKVETAFRESVKQPSTKIVRVRLHPMLIAFFLQ</sequence>
<name>A0AAN9AMN3_9CAEN</name>
<organism evidence="6 7">
    <name type="scientific">Littorina saxatilis</name>
    <dbReference type="NCBI Taxonomy" id="31220"/>
    <lineage>
        <taxon>Eukaryota</taxon>
        <taxon>Metazoa</taxon>
        <taxon>Spiralia</taxon>
        <taxon>Lophotrochozoa</taxon>
        <taxon>Mollusca</taxon>
        <taxon>Gastropoda</taxon>
        <taxon>Caenogastropoda</taxon>
        <taxon>Littorinimorpha</taxon>
        <taxon>Littorinoidea</taxon>
        <taxon>Littorinidae</taxon>
        <taxon>Littorina</taxon>
    </lineage>
</organism>
<keyword evidence="5" id="KW-0539">Nucleus</keyword>
<accession>A0AAN9AMN3</accession>
<dbReference type="Proteomes" id="UP001374579">
    <property type="component" value="Unassembled WGS sequence"/>
</dbReference>
<proteinExistence type="predicted"/>
<dbReference type="Gene3D" id="3.30.720.50">
    <property type="match status" value="1"/>
</dbReference>
<keyword evidence="4" id="KW-0520">NAD</keyword>
<dbReference type="GO" id="GO:0003714">
    <property type="term" value="F:transcription corepressor activity"/>
    <property type="evidence" value="ECO:0007669"/>
    <property type="project" value="TreeGrafter"/>
</dbReference>
<dbReference type="PANTHER" id="PTHR14453">
    <property type="entry name" value="PARP/ZINC FINGER CCCH TYPE DOMAIN CONTAINING PROTEIN"/>
    <property type="match status" value="1"/>
</dbReference>
<keyword evidence="2" id="KW-0328">Glycosyltransferase</keyword>
<gene>
    <name evidence="6" type="ORF">V1264_024450</name>
</gene>
<evidence type="ECO:0000313" key="7">
    <source>
        <dbReference type="Proteomes" id="UP001374579"/>
    </source>
</evidence>
<dbReference type="InterPro" id="IPR052056">
    <property type="entry name" value="Mono-ARTD/PARP"/>
</dbReference>
<reference evidence="6 7" key="1">
    <citation type="submission" date="2024-02" db="EMBL/GenBank/DDBJ databases">
        <title>Chromosome-scale genome assembly of the rough periwinkle Littorina saxatilis.</title>
        <authorList>
            <person name="De Jode A."/>
            <person name="Faria R."/>
            <person name="Formenti G."/>
            <person name="Sims Y."/>
            <person name="Smith T.P."/>
            <person name="Tracey A."/>
            <person name="Wood J.M.D."/>
            <person name="Zagrodzka Z.B."/>
            <person name="Johannesson K."/>
            <person name="Butlin R.K."/>
            <person name="Leder E.H."/>
        </authorList>
    </citation>
    <scope>NUCLEOTIDE SEQUENCE [LARGE SCALE GENOMIC DNA]</scope>
    <source>
        <strain evidence="6">Snail1</strain>
        <tissue evidence="6">Muscle</tissue>
    </source>
</reference>
<protein>
    <submittedName>
        <fullName evidence="6">Uncharacterized protein</fullName>
    </submittedName>
</protein>
<dbReference type="InterPro" id="IPR037197">
    <property type="entry name" value="WWE_dom_sf"/>
</dbReference>
<dbReference type="GO" id="GO:0005737">
    <property type="term" value="C:cytoplasm"/>
    <property type="evidence" value="ECO:0007669"/>
    <property type="project" value="TreeGrafter"/>
</dbReference>
<comment type="caution">
    <text evidence="6">The sequence shown here is derived from an EMBL/GenBank/DDBJ whole genome shotgun (WGS) entry which is preliminary data.</text>
</comment>
<dbReference type="PANTHER" id="PTHR14453:SF67">
    <property type="entry name" value="POLY [ADP-RIBOSE] POLYMERASE"/>
    <property type="match status" value="1"/>
</dbReference>
<dbReference type="EMBL" id="JBAMIC010000491">
    <property type="protein sequence ID" value="KAK7089801.1"/>
    <property type="molecule type" value="Genomic_DNA"/>
</dbReference>
<keyword evidence="7" id="KW-1185">Reference proteome</keyword>
<evidence type="ECO:0000256" key="2">
    <source>
        <dbReference type="ARBA" id="ARBA00022676"/>
    </source>
</evidence>
<keyword evidence="3" id="KW-0808">Transferase</keyword>
<evidence type="ECO:0000313" key="6">
    <source>
        <dbReference type="EMBL" id="KAK7089801.1"/>
    </source>
</evidence>
<evidence type="ECO:0000256" key="3">
    <source>
        <dbReference type="ARBA" id="ARBA00022679"/>
    </source>
</evidence>
<evidence type="ECO:0000256" key="1">
    <source>
        <dbReference type="ARBA" id="ARBA00004123"/>
    </source>
</evidence>
<dbReference type="GO" id="GO:0005634">
    <property type="term" value="C:nucleus"/>
    <property type="evidence" value="ECO:0007669"/>
    <property type="project" value="UniProtKB-SubCell"/>
</dbReference>